<proteinExistence type="predicted"/>
<keyword evidence="2" id="KW-1185">Reference proteome</keyword>
<comment type="caution">
    <text evidence="1">The sequence shown here is derived from an EMBL/GenBank/DDBJ whole genome shotgun (WGS) entry which is preliminary data.</text>
</comment>
<accession>A0AAD7NIY4</accession>
<evidence type="ECO:0000313" key="2">
    <source>
        <dbReference type="Proteomes" id="UP001215280"/>
    </source>
</evidence>
<evidence type="ECO:0000313" key="1">
    <source>
        <dbReference type="EMBL" id="KAJ7763108.1"/>
    </source>
</evidence>
<sequence length="98" mass="11154">NSNEPPLESDLYSINSLLSKTAARFAYLDEEMSRLWARMESLEEERASLSGSAYHSRNIGIFSLLRRMPPELTSEIFSWTLPSIMDSEASCSSAECWR</sequence>
<gene>
    <name evidence="1" type="ORF">DFH07DRAFT_738963</name>
</gene>
<dbReference type="Proteomes" id="UP001215280">
    <property type="component" value="Unassembled WGS sequence"/>
</dbReference>
<protein>
    <submittedName>
        <fullName evidence="1">Uncharacterized protein</fullName>
    </submittedName>
</protein>
<organism evidence="1 2">
    <name type="scientific">Mycena maculata</name>
    <dbReference type="NCBI Taxonomy" id="230809"/>
    <lineage>
        <taxon>Eukaryota</taxon>
        <taxon>Fungi</taxon>
        <taxon>Dikarya</taxon>
        <taxon>Basidiomycota</taxon>
        <taxon>Agaricomycotina</taxon>
        <taxon>Agaricomycetes</taxon>
        <taxon>Agaricomycetidae</taxon>
        <taxon>Agaricales</taxon>
        <taxon>Marasmiineae</taxon>
        <taxon>Mycenaceae</taxon>
        <taxon>Mycena</taxon>
    </lineage>
</organism>
<feature type="non-terminal residue" evidence="1">
    <location>
        <position position="1"/>
    </location>
</feature>
<dbReference type="EMBL" id="JARJLG010000041">
    <property type="protein sequence ID" value="KAJ7763108.1"/>
    <property type="molecule type" value="Genomic_DNA"/>
</dbReference>
<name>A0AAD7NIY4_9AGAR</name>
<dbReference type="AlphaFoldDB" id="A0AAD7NIY4"/>
<reference evidence="1" key="1">
    <citation type="submission" date="2023-03" db="EMBL/GenBank/DDBJ databases">
        <title>Massive genome expansion in bonnet fungi (Mycena s.s.) driven by repeated elements and novel gene families across ecological guilds.</title>
        <authorList>
            <consortium name="Lawrence Berkeley National Laboratory"/>
            <person name="Harder C.B."/>
            <person name="Miyauchi S."/>
            <person name="Viragh M."/>
            <person name="Kuo A."/>
            <person name="Thoen E."/>
            <person name="Andreopoulos B."/>
            <person name="Lu D."/>
            <person name="Skrede I."/>
            <person name="Drula E."/>
            <person name="Henrissat B."/>
            <person name="Morin E."/>
            <person name="Kohler A."/>
            <person name="Barry K."/>
            <person name="LaButti K."/>
            <person name="Morin E."/>
            <person name="Salamov A."/>
            <person name="Lipzen A."/>
            <person name="Mereny Z."/>
            <person name="Hegedus B."/>
            <person name="Baldrian P."/>
            <person name="Stursova M."/>
            <person name="Weitz H."/>
            <person name="Taylor A."/>
            <person name="Grigoriev I.V."/>
            <person name="Nagy L.G."/>
            <person name="Martin F."/>
            <person name="Kauserud H."/>
        </authorList>
    </citation>
    <scope>NUCLEOTIDE SEQUENCE</scope>
    <source>
        <strain evidence="1">CBHHK188m</strain>
    </source>
</reference>